<proteinExistence type="predicted"/>
<gene>
    <name evidence="1" type="ORF">EDI_249470</name>
</gene>
<evidence type="ECO:0000313" key="1">
    <source>
        <dbReference type="EMBL" id="EDR28927.1"/>
    </source>
</evidence>
<dbReference type="OMA" id="DEWIYYL"/>
<keyword evidence="2" id="KW-1185">Reference proteome</keyword>
<dbReference type="OrthoDB" id="30235at2759"/>
<name>B0E998_ENTDS</name>
<dbReference type="RefSeq" id="XP_001734926.1">
    <property type="nucleotide sequence ID" value="XM_001734874.1"/>
</dbReference>
<dbReference type="VEuPathDB" id="AmoebaDB:EDI_249470"/>
<dbReference type="Proteomes" id="UP000008076">
    <property type="component" value="Unassembled WGS sequence"/>
</dbReference>
<dbReference type="EMBL" id="DS548293">
    <property type="protein sequence ID" value="EDR28927.1"/>
    <property type="molecule type" value="Genomic_DNA"/>
</dbReference>
<sequence>MNEIVEQVAHVLKGITLKQGISIETQIELPIEILEELPIELFKEKDNTVILILSKLLEILQSFEKISFLLFFRITKVIQRLIDSLSNQKSGEIIPGIVSQFEIIRNNGRSEQVIECMKIIKNIIIKGFNYISLNNYHRLEIIINKWFIQKWKLEPKKVGEFCFELIKSLGHSMKQTIKQLKEVGVKANPEIITQLDINDKSEIVESLLNDMIGISNSILNWINEKVEDKIEEKKQDSDIRYKGRELLNQLVAISWRDEVIKSQVIISSQIISAIEVIIFERNETLLLFQEDIERRIIEEVIEFNRRSDKLISVLNRRKGNNVIIKEDSKLNREIEQKVIEILIAKGKENTEEIKDQIIEEIIKSKFKRSAKELLYEKKKINSEQIISILLDYQNIQEMKEIVQENKNKIEIQEVIEILSNYNWSDIKELQIINIFINETNELSEELCNQLIDKVNQNLPIMIDNDEWIYYLFILIKNILKKYPSLLIESVYKLNEGPIVNENISMNISSMLNIIGINNNQIPTKSNKEERKKNKERNIKMNTVLQNCLIGLTHYNSDIKNEAICILKMNIKLIKKEEIIKIMNILKFTIETELENEDLNEILIINIIELINTSIIIRKKELNSFVEHLLRSFGYKLLERIIYIESTPYNKLFEMKQKLFEMLGHVFNYCFINYENTFDFILCIIRMISCKRFFLLPKLQQKNDVNMIVILIKQLNLMNSDVFNSIVIPLSLKTKVNKTNFEERYSRIFQMLFGIDYKENQYFITQILSK</sequence>
<reference evidence="2" key="1">
    <citation type="submission" date="2007-12" db="EMBL/GenBank/DDBJ databases">
        <title>Annotation of Entamoeba dispar SAW760.</title>
        <authorList>
            <person name="Lorenzi H."/>
            <person name="Inman J."/>
            <person name="Schobel S."/>
            <person name="Amedeo P."/>
            <person name="Caler E."/>
        </authorList>
    </citation>
    <scope>NUCLEOTIDE SEQUENCE [LARGE SCALE GENOMIC DNA]</scope>
    <source>
        <strain evidence="2">ATCC PRA-260 / SAW760</strain>
    </source>
</reference>
<dbReference type="eggNOG" id="ENOG502R9UX">
    <property type="taxonomic scope" value="Eukaryota"/>
</dbReference>
<dbReference type="AlphaFoldDB" id="B0E998"/>
<evidence type="ECO:0000313" key="2">
    <source>
        <dbReference type="Proteomes" id="UP000008076"/>
    </source>
</evidence>
<protein>
    <submittedName>
        <fullName evidence="1">Uncharacterized protein</fullName>
    </submittedName>
</protein>
<accession>B0E998</accession>
<dbReference type="GeneID" id="5879855"/>
<organism evidence="2">
    <name type="scientific">Entamoeba dispar (strain ATCC PRA-260 / SAW760)</name>
    <dbReference type="NCBI Taxonomy" id="370354"/>
    <lineage>
        <taxon>Eukaryota</taxon>
        <taxon>Amoebozoa</taxon>
        <taxon>Evosea</taxon>
        <taxon>Archamoebae</taxon>
        <taxon>Mastigamoebida</taxon>
        <taxon>Entamoebidae</taxon>
        <taxon>Entamoeba</taxon>
    </lineage>
</organism>
<dbReference type="KEGG" id="edi:EDI_249470"/>